<evidence type="ECO:0000259" key="2">
    <source>
        <dbReference type="Pfam" id="PF00144"/>
    </source>
</evidence>
<dbReference type="PANTHER" id="PTHR46825">
    <property type="entry name" value="D-ALANYL-D-ALANINE-CARBOXYPEPTIDASE/ENDOPEPTIDASE AMPH"/>
    <property type="match status" value="1"/>
</dbReference>
<evidence type="ECO:0000313" key="3">
    <source>
        <dbReference type="EMBL" id="REG26051.1"/>
    </source>
</evidence>
<dbReference type="InterPro" id="IPR001466">
    <property type="entry name" value="Beta-lactam-related"/>
</dbReference>
<evidence type="ECO:0000313" key="4">
    <source>
        <dbReference type="Proteomes" id="UP000256345"/>
    </source>
</evidence>
<dbReference type="InterPro" id="IPR012338">
    <property type="entry name" value="Beta-lactam/transpept-like"/>
</dbReference>
<dbReference type="Pfam" id="PF00144">
    <property type="entry name" value="Beta-lactamase"/>
    <property type="match status" value="1"/>
</dbReference>
<dbReference type="EMBL" id="QUMU01000012">
    <property type="protein sequence ID" value="REG26051.1"/>
    <property type="molecule type" value="Genomic_DNA"/>
</dbReference>
<feature type="transmembrane region" description="Helical" evidence="1">
    <location>
        <begin position="560"/>
        <end position="583"/>
    </location>
</feature>
<comment type="caution">
    <text evidence="3">The sequence shown here is derived from an EMBL/GenBank/DDBJ whole genome shotgun (WGS) entry which is preliminary data.</text>
</comment>
<reference evidence="3 4" key="1">
    <citation type="submission" date="2018-08" db="EMBL/GenBank/DDBJ databases">
        <title>Genomic Encyclopedia of Archaeal and Bacterial Type Strains, Phase II (KMG-II): from individual species to whole genera.</title>
        <authorList>
            <person name="Goeker M."/>
        </authorList>
    </citation>
    <scope>NUCLEOTIDE SEQUENCE [LARGE SCALE GENOMIC DNA]</scope>
    <source>
        <strain evidence="3 4">DSM 2261</strain>
    </source>
</reference>
<feature type="transmembrane region" description="Helical" evidence="1">
    <location>
        <begin position="528"/>
        <end position="548"/>
    </location>
</feature>
<protein>
    <submittedName>
        <fullName evidence="3">CubicO group peptidase (Beta-lactamase class C family)</fullName>
    </submittedName>
</protein>
<feature type="domain" description="Beta-lactamase-related" evidence="2">
    <location>
        <begin position="42"/>
        <end position="368"/>
    </location>
</feature>
<feature type="transmembrane region" description="Helical" evidence="1">
    <location>
        <begin position="595"/>
        <end position="616"/>
    </location>
</feature>
<dbReference type="InterPro" id="IPR050491">
    <property type="entry name" value="AmpC-like"/>
</dbReference>
<keyword evidence="1" id="KW-0812">Transmembrane</keyword>
<keyword evidence="1" id="KW-1133">Transmembrane helix</keyword>
<name>A0ABX9JS79_9BACT</name>
<dbReference type="PANTHER" id="PTHR46825:SF9">
    <property type="entry name" value="BETA-LACTAMASE-RELATED DOMAIN-CONTAINING PROTEIN"/>
    <property type="match status" value="1"/>
</dbReference>
<accession>A0ABX9JS79</accession>
<dbReference type="SUPFAM" id="SSF56601">
    <property type="entry name" value="beta-lactamase/transpeptidase-like"/>
    <property type="match status" value="1"/>
</dbReference>
<proteinExistence type="predicted"/>
<keyword evidence="4" id="KW-1185">Reference proteome</keyword>
<sequence>MPSEPHRAPPGLSALVLVLALAVPAWAGVPPRVDAAALEPLVERVVTRQLAAYRIPGATVAVVRDGQVVLARGYGDADAGKHTPVVDTTLFRVASLGKLFVWTAVMQLAERGRLDLDADVQTYLEDVRLPGAYARPLTLAHLMAHAGGFEVHERLWPEGPPPGTLAEYLRERRPARVRPPGELSAYSDYGTSLAEHIVEQVSGQPFEQYLRENVLEPLGMRRTFFRRTVPPALADDMALGHTVEKGSPRAWPLDQVVVASSGSMLTTATDLARFMLAHLQGGQHEGHRILREETVRRMHRQHFTHDSRLSGWAHGFMEFHLNGQRLIGHLGDAYLFHSLLVLRPEQGMGLFVSYNGPGEKDAAQRARMELLRALLEHDSPAPPPDLPVPPRDFAERAARFAGGYQTTWRSYRTSEASLGWRQELRVRDGGDGTLHIKEPGHAPRRWVEVEPRLFRPAEDPASPERVAFREDAAGHITHLFFENQPMAAYERVPWYETSVFTYGLLAVCAALFALAVLAGILHRSPGTLLVAAIGLLHLLFLSGFTLLVRHHVEVEYGATPWLLGAAMACALGAVVLTPGAFVGSARAWWKRSGSLALRLSLSGATLAATAFAAWLHHWHLLGLGPW</sequence>
<organism evidence="3 4">
    <name type="scientific">Archangium gephyra</name>
    <dbReference type="NCBI Taxonomy" id="48"/>
    <lineage>
        <taxon>Bacteria</taxon>
        <taxon>Pseudomonadati</taxon>
        <taxon>Myxococcota</taxon>
        <taxon>Myxococcia</taxon>
        <taxon>Myxococcales</taxon>
        <taxon>Cystobacterineae</taxon>
        <taxon>Archangiaceae</taxon>
        <taxon>Archangium</taxon>
    </lineage>
</organism>
<keyword evidence="1" id="KW-0472">Membrane</keyword>
<gene>
    <name evidence="3" type="ORF">ATI61_112146</name>
</gene>
<dbReference type="Gene3D" id="3.40.710.10">
    <property type="entry name" value="DD-peptidase/beta-lactamase superfamily"/>
    <property type="match status" value="1"/>
</dbReference>
<evidence type="ECO:0000256" key="1">
    <source>
        <dbReference type="SAM" id="Phobius"/>
    </source>
</evidence>
<feature type="transmembrane region" description="Helical" evidence="1">
    <location>
        <begin position="499"/>
        <end position="521"/>
    </location>
</feature>
<dbReference type="Proteomes" id="UP000256345">
    <property type="component" value="Unassembled WGS sequence"/>
</dbReference>